<keyword evidence="1" id="KW-0805">Transcription regulation</keyword>
<dbReference type="CDD" id="cd01392">
    <property type="entry name" value="HTH_LacI"/>
    <property type="match status" value="1"/>
</dbReference>
<dbReference type="Pfam" id="PF00356">
    <property type="entry name" value="LacI"/>
    <property type="match status" value="1"/>
</dbReference>
<dbReference type="Proteomes" id="UP000050920">
    <property type="component" value="Unassembled WGS sequence"/>
</dbReference>
<keyword evidence="2" id="KW-0238">DNA-binding</keyword>
<dbReference type="SUPFAM" id="SSF53822">
    <property type="entry name" value="Periplasmic binding protein-like I"/>
    <property type="match status" value="1"/>
</dbReference>
<dbReference type="AlphaFoldDB" id="A0A0R2NV02"/>
<name>A0A0R2NV02_9LACO</name>
<sequence length="358" mass="39242">MKSEITIKEIARMAGVSVSTVSRVINHKPNVSPAKEAKIKQVIAESGFQPSMLARGMISNKTNTLGIIVPDITNPYFTALISQVELITRQLNFSLLLFNTMTAGDDRSTNSVATEIQAFQTIMEKKVDGLLILGGEIDREQPNTDYVAALKNLNNQIPVVVIGQPVAGLDCTFIPRYQAMSGQIITQHLLASGYQHIAFLGGEPGVQITKERLAGYQKMMNTYAHYDEQLVCLTDYYVSDGYDGMTQLLDQHADTLQAVVAINDQVALGAIRALNDHHLDCPRDIAIGSCDAFPNGAFFSPRLTTIDHHNTLLAKIAIERLINLATNTNVDEPLPTIEQPQLVIRESCGHQLRNGDDA</sequence>
<dbReference type="PROSITE" id="PS00356">
    <property type="entry name" value="HTH_LACI_1"/>
    <property type="match status" value="1"/>
</dbReference>
<reference evidence="5 6" key="1">
    <citation type="journal article" date="2015" name="Genome Announc.">
        <title>Expanding the biotechnology potential of lactobacilli through comparative genomics of 213 strains and associated genera.</title>
        <authorList>
            <person name="Sun Z."/>
            <person name="Harris H.M."/>
            <person name="McCann A."/>
            <person name="Guo C."/>
            <person name="Argimon S."/>
            <person name="Zhang W."/>
            <person name="Yang X."/>
            <person name="Jeffery I.B."/>
            <person name="Cooney J.C."/>
            <person name="Kagawa T.F."/>
            <person name="Liu W."/>
            <person name="Song Y."/>
            <person name="Salvetti E."/>
            <person name="Wrobel A."/>
            <person name="Rasinkangas P."/>
            <person name="Parkhill J."/>
            <person name="Rea M.C."/>
            <person name="O'Sullivan O."/>
            <person name="Ritari J."/>
            <person name="Douillard F.P."/>
            <person name="Paul Ross R."/>
            <person name="Yang R."/>
            <person name="Briner A.E."/>
            <person name="Felis G.E."/>
            <person name="de Vos W.M."/>
            <person name="Barrangou R."/>
            <person name="Klaenhammer T.R."/>
            <person name="Caufield P.W."/>
            <person name="Cui Y."/>
            <person name="Zhang H."/>
            <person name="O'Toole P.W."/>
        </authorList>
    </citation>
    <scope>NUCLEOTIDE SEQUENCE [LARGE SCALE GENOMIC DNA]</scope>
    <source>
        <strain evidence="5 6">DSM 21115</strain>
    </source>
</reference>
<dbReference type="GO" id="GO:0003700">
    <property type="term" value="F:DNA-binding transcription factor activity"/>
    <property type="evidence" value="ECO:0007669"/>
    <property type="project" value="TreeGrafter"/>
</dbReference>
<organism evidence="5 6">
    <name type="scientific">Lactiplantibacillus fabifermentans DSM 21115</name>
    <dbReference type="NCBI Taxonomy" id="1413187"/>
    <lineage>
        <taxon>Bacteria</taxon>
        <taxon>Bacillati</taxon>
        <taxon>Bacillota</taxon>
        <taxon>Bacilli</taxon>
        <taxon>Lactobacillales</taxon>
        <taxon>Lactobacillaceae</taxon>
        <taxon>Lactiplantibacillus</taxon>
    </lineage>
</organism>
<comment type="caution">
    <text evidence="5">The sequence shown here is derived from an EMBL/GenBank/DDBJ whole genome shotgun (WGS) entry which is preliminary data.</text>
</comment>
<dbReference type="SUPFAM" id="SSF47413">
    <property type="entry name" value="lambda repressor-like DNA-binding domains"/>
    <property type="match status" value="1"/>
</dbReference>
<accession>A0A0R2NV02</accession>
<dbReference type="InterPro" id="IPR028082">
    <property type="entry name" value="Peripla_BP_I"/>
</dbReference>
<dbReference type="SMART" id="SM00354">
    <property type="entry name" value="HTH_LACI"/>
    <property type="match status" value="1"/>
</dbReference>
<evidence type="ECO:0000256" key="2">
    <source>
        <dbReference type="ARBA" id="ARBA00023125"/>
    </source>
</evidence>
<evidence type="ECO:0000256" key="3">
    <source>
        <dbReference type="ARBA" id="ARBA00023163"/>
    </source>
</evidence>
<dbReference type="Gene3D" id="3.40.50.2300">
    <property type="match status" value="2"/>
</dbReference>
<dbReference type="RefSeq" id="WP_024625939.1">
    <property type="nucleotide sequence ID" value="NZ_AYGX02000071.1"/>
</dbReference>
<gene>
    <name evidence="5" type="ORF">DY78_GL003031</name>
</gene>
<protein>
    <submittedName>
        <fullName evidence="5">Laci family transcriptional regulator</fullName>
    </submittedName>
</protein>
<keyword evidence="6" id="KW-1185">Reference proteome</keyword>
<dbReference type="PRINTS" id="PR00036">
    <property type="entry name" value="HTHLACI"/>
</dbReference>
<proteinExistence type="predicted"/>
<dbReference type="Pfam" id="PF13377">
    <property type="entry name" value="Peripla_BP_3"/>
    <property type="match status" value="1"/>
</dbReference>
<dbReference type="InterPro" id="IPR010982">
    <property type="entry name" value="Lambda_DNA-bd_dom_sf"/>
</dbReference>
<dbReference type="EMBL" id="AYGX02000071">
    <property type="protein sequence ID" value="KRO27667.1"/>
    <property type="molecule type" value="Genomic_DNA"/>
</dbReference>
<dbReference type="PANTHER" id="PTHR30146">
    <property type="entry name" value="LACI-RELATED TRANSCRIPTIONAL REPRESSOR"/>
    <property type="match status" value="1"/>
</dbReference>
<evidence type="ECO:0000256" key="1">
    <source>
        <dbReference type="ARBA" id="ARBA00023015"/>
    </source>
</evidence>
<feature type="domain" description="HTH lacI-type" evidence="4">
    <location>
        <begin position="5"/>
        <end position="59"/>
    </location>
</feature>
<dbReference type="GO" id="GO:0000976">
    <property type="term" value="F:transcription cis-regulatory region binding"/>
    <property type="evidence" value="ECO:0007669"/>
    <property type="project" value="TreeGrafter"/>
</dbReference>
<dbReference type="InterPro" id="IPR000843">
    <property type="entry name" value="HTH_LacI"/>
</dbReference>
<dbReference type="InterPro" id="IPR046335">
    <property type="entry name" value="LacI/GalR-like_sensor"/>
</dbReference>
<dbReference type="PROSITE" id="PS50932">
    <property type="entry name" value="HTH_LACI_2"/>
    <property type="match status" value="1"/>
</dbReference>
<keyword evidence="3" id="KW-0804">Transcription</keyword>
<evidence type="ECO:0000313" key="6">
    <source>
        <dbReference type="Proteomes" id="UP000050920"/>
    </source>
</evidence>
<dbReference type="Gene3D" id="1.10.260.40">
    <property type="entry name" value="lambda repressor-like DNA-binding domains"/>
    <property type="match status" value="1"/>
</dbReference>
<dbReference type="CDD" id="cd06267">
    <property type="entry name" value="PBP1_LacI_sugar_binding-like"/>
    <property type="match status" value="1"/>
</dbReference>
<evidence type="ECO:0000259" key="4">
    <source>
        <dbReference type="PROSITE" id="PS50932"/>
    </source>
</evidence>
<dbReference type="PANTHER" id="PTHR30146:SF150">
    <property type="entry name" value="ARABINOSE METABOLISM TRANSCRIPTIONAL REPRESSOR"/>
    <property type="match status" value="1"/>
</dbReference>
<evidence type="ECO:0000313" key="5">
    <source>
        <dbReference type="EMBL" id="KRO27667.1"/>
    </source>
</evidence>